<dbReference type="AlphaFoldDB" id="A0A250KNT2"/>
<evidence type="ECO:0000313" key="3">
    <source>
        <dbReference type="Proteomes" id="UP000266313"/>
    </source>
</evidence>
<name>A0A250KNT2_9GAMM</name>
<feature type="region of interest" description="Disordered" evidence="1">
    <location>
        <begin position="1"/>
        <end position="20"/>
    </location>
</feature>
<dbReference type="Proteomes" id="UP000266313">
    <property type="component" value="Chromosome"/>
</dbReference>
<accession>A0A250KNT2</accession>
<proteinExistence type="predicted"/>
<dbReference type="KEGG" id="mmai:sS8_1288"/>
<evidence type="ECO:0000313" key="2">
    <source>
        <dbReference type="EMBL" id="BBA33248.1"/>
    </source>
</evidence>
<reference evidence="2 3" key="1">
    <citation type="submission" date="2016-12" db="EMBL/GenBank/DDBJ databases">
        <title>Genome sequencing of Methylocaldum marinum.</title>
        <authorList>
            <person name="Takeuchi M."/>
            <person name="Kamagata Y."/>
            <person name="Hiraoka S."/>
            <person name="Oshima K."/>
            <person name="Hattori M."/>
            <person name="Iwasaki W."/>
        </authorList>
    </citation>
    <scope>NUCLEOTIDE SEQUENCE [LARGE SCALE GENOMIC DNA]</scope>
    <source>
        <strain evidence="2 3">S8</strain>
    </source>
</reference>
<protein>
    <submittedName>
        <fullName evidence="2">Uncharacterized protein</fullName>
    </submittedName>
</protein>
<evidence type="ECO:0000256" key="1">
    <source>
        <dbReference type="SAM" id="MobiDB-lite"/>
    </source>
</evidence>
<sequence>MKPGGEGVERPTGDSPVGGGSSTRYYAARPIFSPNALGRWKFQVSIGAPSVVCLLLMAPGARGHTPSDADDGDAALSSEMPHIPEPMVFDLVRPLGVQQGEFETNVLAGHGLRSGETEWAPELEYAVRDGLAVEFELPFENLSVAEYKLAVQGTLGTLSRQRYIHGWQIIGRYHRHDGDFSADALYLAGYRWNHAISTFNMVGLRWCDFKHCDKFSGIFNTNWFVNLSDRWTLGVELDNEIGSRWGYLLMPQLHLDFTNHVTLQFGAGPTRLAGKRTKWMAAWRMIFAF</sequence>
<dbReference type="EMBL" id="AP017928">
    <property type="protein sequence ID" value="BBA33248.1"/>
    <property type="molecule type" value="Genomic_DNA"/>
</dbReference>
<keyword evidence="3" id="KW-1185">Reference proteome</keyword>
<organism evidence="2 3">
    <name type="scientific">Methylocaldum marinum</name>
    <dbReference type="NCBI Taxonomy" id="1432792"/>
    <lineage>
        <taxon>Bacteria</taxon>
        <taxon>Pseudomonadati</taxon>
        <taxon>Pseudomonadota</taxon>
        <taxon>Gammaproteobacteria</taxon>
        <taxon>Methylococcales</taxon>
        <taxon>Methylococcaceae</taxon>
        <taxon>Methylocaldum</taxon>
    </lineage>
</organism>
<gene>
    <name evidence="2" type="ORF">sS8_1288</name>
</gene>